<keyword evidence="2" id="KW-1185">Reference proteome</keyword>
<dbReference type="EMBL" id="JAKIKT010000002">
    <property type="protein sequence ID" value="MCL2913248.1"/>
    <property type="molecule type" value="Genomic_DNA"/>
</dbReference>
<dbReference type="Proteomes" id="UP001202831">
    <property type="component" value="Unassembled WGS sequence"/>
</dbReference>
<sequence>MNAPQSKSAADVAQQQIANWVRSFIVKYNICPFARPDLDANNMRYCVAHSSDLETVLMSLVEECVFMDSNPQVNTSLFILPEGFEQFDDYLDLLDIANALLQAQGYEGTYQLASFHPDYCFEGEEESDAANYTNRAPLPVLHIIRESALAAALAEYKDPESIPERNIQFTRRKGANFFELILQACKASKSD</sequence>
<dbReference type="InterPro" id="IPR009858">
    <property type="entry name" value="DUF1415"/>
</dbReference>
<reference evidence="1 2" key="1">
    <citation type="submission" date="2022-01" db="EMBL/GenBank/DDBJ databases">
        <title>Whole genome-based taxonomy of the Shewanellaceae.</title>
        <authorList>
            <person name="Martin-Rodriguez A.J."/>
        </authorList>
    </citation>
    <scope>NUCLEOTIDE SEQUENCE [LARGE SCALE GENOMIC DNA]</scope>
    <source>
        <strain evidence="1 2">DSM 21332</strain>
    </source>
</reference>
<evidence type="ECO:0000313" key="2">
    <source>
        <dbReference type="Proteomes" id="UP001202831"/>
    </source>
</evidence>
<organism evidence="1 2">
    <name type="scientific">Shewanella corallii</name>
    <dbReference type="NCBI Taxonomy" id="560080"/>
    <lineage>
        <taxon>Bacteria</taxon>
        <taxon>Pseudomonadati</taxon>
        <taxon>Pseudomonadota</taxon>
        <taxon>Gammaproteobacteria</taxon>
        <taxon>Alteromonadales</taxon>
        <taxon>Shewanellaceae</taxon>
        <taxon>Shewanella</taxon>
    </lineage>
</organism>
<protein>
    <submittedName>
        <fullName evidence="1">DUF1415 domain-containing protein</fullName>
    </submittedName>
</protein>
<name>A0ABT0N476_9GAMM</name>
<dbReference type="Pfam" id="PF07209">
    <property type="entry name" value="DUF1415"/>
    <property type="match status" value="1"/>
</dbReference>
<gene>
    <name evidence="1" type="ORF">L2725_05540</name>
</gene>
<proteinExistence type="predicted"/>
<evidence type="ECO:0000313" key="1">
    <source>
        <dbReference type="EMBL" id="MCL2913248.1"/>
    </source>
</evidence>
<comment type="caution">
    <text evidence="1">The sequence shown here is derived from an EMBL/GenBank/DDBJ whole genome shotgun (WGS) entry which is preliminary data.</text>
</comment>
<accession>A0ABT0N476</accession>
<dbReference type="RefSeq" id="WP_249248062.1">
    <property type="nucleotide sequence ID" value="NZ_JAKIKT010000002.1"/>
</dbReference>